<evidence type="ECO:0000313" key="8">
    <source>
        <dbReference type="Proteomes" id="UP000224386"/>
    </source>
</evidence>
<comment type="subunit">
    <text evidence="5">Monomer.</text>
</comment>
<evidence type="ECO:0000313" key="7">
    <source>
        <dbReference type="EMBL" id="PFQ40487.1"/>
    </source>
</evidence>
<protein>
    <recommendedName>
        <fullName evidence="5">Flavin-dependent monooxygenase</fullName>
    </recommendedName>
    <alternativeName>
        <fullName evidence="5">TetX monooxygenase</fullName>
        <shortName evidence="5">TetX</shortName>
        <ecNumber evidence="5">1.14.13.-</ecNumber>
    </alternativeName>
</protein>
<evidence type="ECO:0000256" key="3">
    <source>
        <dbReference type="ARBA" id="ARBA00023002"/>
    </source>
</evidence>
<feature type="binding site" evidence="5">
    <location>
        <position position="50"/>
    </location>
    <ligand>
        <name>FAD</name>
        <dbReference type="ChEBI" id="CHEBI:57692"/>
    </ligand>
</feature>
<gene>
    <name evidence="7" type="ORF">COK05_27730</name>
</gene>
<feature type="binding site" evidence="5">
    <location>
        <position position="43"/>
    </location>
    <ligand>
        <name>NADPH</name>
        <dbReference type="ChEBI" id="CHEBI:57783"/>
    </ligand>
</feature>
<dbReference type="InterPro" id="IPR002938">
    <property type="entry name" value="FAD-bd"/>
</dbReference>
<dbReference type="InterPro" id="IPR036188">
    <property type="entry name" value="FAD/NAD-bd_sf"/>
</dbReference>
<dbReference type="Pfam" id="PF01494">
    <property type="entry name" value="FAD_binding_3"/>
    <property type="match status" value="1"/>
</dbReference>
<dbReference type="AlphaFoldDB" id="A0A2C1M7I6"/>
<feature type="domain" description="FAD-binding" evidence="6">
    <location>
        <begin position="8"/>
        <end position="332"/>
    </location>
</feature>
<dbReference type="PANTHER" id="PTHR46972">
    <property type="entry name" value="MONOOXYGENASE ASQM-RELATED"/>
    <property type="match status" value="1"/>
</dbReference>
<proteinExistence type="inferred from homology"/>
<keyword evidence="5" id="KW-0963">Cytoplasm</keyword>
<reference evidence="7 8" key="1">
    <citation type="submission" date="2017-09" db="EMBL/GenBank/DDBJ databases">
        <title>Large-scale bioinformatics analysis of Bacillus genomes uncovers conserved roles of natural products in bacterial physiology.</title>
        <authorList>
            <consortium name="Agbiome Team Llc"/>
            <person name="Bleich R.M."/>
            <person name="Grubbs K.J."/>
            <person name="Santa Maria K.C."/>
            <person name="Allen S.E."/>
            <person name="Farag S."/>
            <person name="Shank E.A."/>
            <person name="Bowers A."/>
        </authorList>
    </citation>
    <scope>NUCLEOTIDE SEQUENCE [LARGE SCALE GENOMIC DNA]</scope>
    <source>
        <strain evidence="7 8">AFS070861</strain>
    </source>
</reference>
<dbReference type="InterPro" id="IPR043683">
    <property type="entry name" value="TetX_monooxygenase"/>
</dbReference>
<comment type="catalytic activity">
    <reaction evidence="5">
        <text>a tetracycline + NADPH + O2 + H(+) = an 11a-hydroxytetracycline + NADP(+) + H2O</text>
        <dbReference type="Rhea" id="RHEA:61444"/>
        <dbReference type="ChEBI" id="CHEBI:15377"/>
        <dbReference type="ChEBI" id="CHEBI:15378"/>
        <dbReference type="ChEBI" id="CHEBI:15379"/>
        <dbReference type="ChEBI" id="CHEBI:57783"/>
        <dbReference type="ChEBI" id="CHEBI:58349"/>
        <dbReference type="ChEBI" id="CHEBI:144644"/>
        <dbReference type="ChEBI" id="CHEBI:144645"/>
    </reaction>
</comment>
<dbReference type="GO" id="GO:0046677">
    <property type="term" value="P:response to antibiotic"/>
    <property type="evidence" value="ECO:0007669"/>
    <property type="project" value="InterPro"/>
</dbReference>
<keyword evidence="5" id="KW-0547">Nucleotide-binding</keyword>
<keyword evidence="4 5" id="KW-0503">Monooxygenase</keyword>
<dbReference type="GO" id="GO:0005737">
    <property type="term" value="C:cytoplasm"/>
    <property type="evidence" value="ECO:0007669"/>
    <property type="project" value="UniProtKB-SubCell"/>
</dbReference>
<dbReference type="SUPFAM" id="SSF51905">
    <property type="entry name" value="FAD/NAD(P)-binding domain"/>
    <property type="match status" value="1"/>
</dbReference>
<comment type="cofactor">
    <cofactor evidence="5">
        <name>FAD</name>
        <dbReference type="ChEBI" id="CHEBI:57692"/>
    </cofactor>
</comment>
<dbReference type="RefSeq" id="WP_098615093.1">
    <property type="nucleotide sequence ID" value="NZ_NUMH01000005.1"/>
</dbReference>
<comment type="domain">
    <text evidence="5">Consists of an N-terminal FAD-binding domain with a Rossman fold and a C-terminal substrate-binding domain.</text>
</comment>
<dbReference type="EMBL" id="NVAP01000065">
    <property type="protein sequence ID" value="PFQ40487.1"/>
    <property type="molecule type" value="Genomic_DNA"/>
</dbReference>
<evidence type="ECO:0000256" key="4">
    <source>
        <dbReference type="ARBA" id="ARBA00023033"/>
    </source>
</evidence>
<dbReference type="Gene3D" id="3.50.50.60">
    <property type="entry name" value="FAD/NAD(P)-binding domain"/>
    <property type="match status" value="1"/>
</dbReference>
<name>A0A2C1M7I6_BACCE</name>
<evidence type="ECO:0000259" key="6">
    <source>
        <dbReference type="Pfam" id="PF01494"/>
    </source>
</evidence>
<dbReference type="HAMAP" id="MF_00845">
    <property type="entry name" value="TetX_monooxygenase"/>
    <property type="match status" value="1"/>
</dbReference>
<comment type="subcellular location">
    <subcellularLocation>
        <location evidence="5">Cytoplasm</location>
    </subcellularLocation>
</comment>
<accession>A0A2C1M7I6</accession>
<comment type="function">
    <text evidence="5">An FAD-requiring monooxygenase active on some tetracycline antibiotic derivatives, which leads to their inactivation. Hydroxylates carbon 11a of tetracycline and some analogs.</text>
</comment>
<dbReference type="GO" id="GO:0004497">
    <property type="term" value="F:monooxygenase activity"/>
    <property type="evidence" value="ECO:0007669"/>
    <property type="project" value="UniProtKB-UniRule"/>
</dbReference>
<dbReference type="PANTHER" id="PTHR46972:SF1">
    <property type="entry name" value="FAD DEPENDENT OXIDOREDUCTASE DOMAIN-CONTAINING PROTEIN"/>
    <property type="match status" value="1"/>
</dbReference>
<comment type="similarity">
    <text evidence="5">Belongs to the aromatic-ring hydroxylase family. TetX subfamily.</text>
</comment>
<keyword evidence="1 5" id="KW-0285">Flavoprotein</keyword>
<keyword evidence="2 5" id="KW-0274">FAD</keyword>
<evidence type="ECO:0000256" key="1">
    <source>
        <dbReference type="ARBA" id="ARBA00022630"/>
    </source>
</evidence>
<keyword evidence="3 5" id="KW-0560">Oxidoreductase</keyword>
<keyword evidence="5" id="KW-0521">NADP</keyword>
<dbReference type="EC" id="1.14.13.-" evidence="5"/>
<dbReference type="GO" id="GO:0071949">
    <property type="term" value="F:FAD binding"/>
    <property type="evidence" value="ECO:0007669"/>
    <property type="project" value="InterPro"/>
</dbReference>
<dbReference type="Proteomes" id="UP000224386">
    <property type="component" value="Unassembled WGS sequence"/>
</dbReference>
<sequence>MYNSKKRIAIIGAGPGGLTLARILQQAGFEPLIYERESSPTERSQGGTLDLETHTGQKALQVAGLMKEFEKVCRYEGQVLKIMNKHGHLRYKNDFQNNEDYSRPEIDRADLRDLLLNSLHPNSVQWGYRLIQAVPVAKNQYELQFEHGEKITVDLVIAADGAFSKIRPLVSQASANYSGISMIELSIKNVADQHPDILKFNGSGSMFAMGDNKTLMAQVNGDNRIRVYLGFKTSYNFLDECDIAFHEPENAKRELLKYFDDWSEDLKKYILDANGEILPRRIYMLPVHHRWEHKPGVTLIGDAAHLMSPFAGAGANLAMLDGTELALSIINHSTLEDAIRIYEAKMFAYAGEMAAITQANLDLFFSDRADEKLEEFFHNIQH</sequence>
<organism evidence="7 8">
    <name type="scientific">Bacillus cereus</name>
    <dbReference type="NCBI Taxonomy" id="1396"/>
    <lineage>
        <taxon>Bacteria</taxon>
        <taxon>Bacillati</taxon>
        <taxon>Bacillota</taxon>
        <taxon>Bacilli</taxon>
        <taxon>Bacillales</taxon>
        <taxon>Bacillaceae</taxon>
        <taxon>Bacillus</taxon>
        <taxon>Bacillus cereus group</taxon>
    </lineage>
</organism>
<dbReference type="PRINTS" id="PR00420">
    <property type="entry name" value="RNGMNOXGNASE"/>
</dbReference>
<evidence type="ECO:0000256" key="5">
    <source>
        <dbReference type="HAMAP-Rule" id="MF_00845"/>
    </source>
</evidence>
<comment type="caution">
    <text evidence="7">The sequence shown here is derived from an EMBL/GenBank/DDBJ whole genome shotgun (WGS) entry which is preliminary data.</text>
</comment>
<feature type="binding site" evidence="5">
    <location>
        <position position="108"/>
    </location>
    <ligand>
        <name>FAD</name>
        <dbReference type="ChEBI" id="CHEBI:57692"/>
    </ligand>
</feature>
<evidence type="ECO:0000256" key="2">
    <source>
        <dbReference type="ARBA" id="ARBA00022827"/>
    </source>
</evidence>
<feature type="binding site" evidence="5">
    <location>
        <position position="302"/>
    </location>
    <ligand>
        <name>FAD</name>
        <dbReference type="ChEBI" id="CHEBI:57692"/>
    </ligand>
</feature>